<dbReference type="EMBL" id="BRXS01000002">
    <property type="protein sequence ID" value="GLC24887.1"/>
    <property type="molecule type" value="Genomic_DNA"/>
</dbReference>
<comment type="caution">
    <text evidence="2">The sequence shown here is derived from an EMBL/GenBank/DDBJ whole genome shotgun (WGS) entry which is preliminary data.</text>
</comment>
<name>A0AA37Q702_9BACT</name>
<feature type="transmembrane region" description="Helical" evidence="1">
    <location>
        <begin position="146"/>
        <end position="168"/>
    </location>
</feature>
<evidence type="ECO:0000256" key="1">
    <source>
        <dbReference type="SAM" id="Phobius"/>
    </source>
</evidence>
<organism evidence="2 3">
    <name type="scientific">Roseisolibacter agri</name>
    <dbReference type="NCBI Taxonomy" id="2014610"/>
    <lineage>
        <taxon>Bacteria</taxon>
        <taxon>Pseudomonadati</taxon>
        <taxon>Gemmatimonadota</taxon>
        <taxon>Gemmatimonadia</taxon>
        <taxon>Gemmatimonadales</taxon>
        <taxon>Gemmatimonadaceae</taxon>
        <taxon>Roseisolibacter</taxon>
    </lineage>
</organism>
<gene>
    <name evidence="2" type="ORF">rosag_14000</name>
</gene>
<feature type="transmembrane region" description="Helical" evidence="1">
    <location>
        <begin position="62"/>
        <end position="79"/>
    </location>
</feature>
<dbReference type="InterPro" id="IPR010539">
    <property type="entry name" value="BaxI_1-like"/>
</dbReference>
<feature type="transmembrane region" description="Helical" evidence="1">
    <location>
        <begin position="112"/>
        <end position="134"/>
    </location>
</feature>
<dbReference type="PIRSF" id="PIRSF009160">
    <property type="entry name" value="UCP009160"/>
    <property type="match status" value="1"/>
</dbReference>
<feature type="transmembrane region" description="Helical" evidence="1">
    <location>
        <begin position="214"/>
        <end position="232"/>
    </location>
</feature>
<dbReference type="AlphaFoldDB" id="A0AA37Q702"/>
<keyword evidence="1" id="KW-1133">Transmembrane helix</keyword>
<proteinExistence type="predicted"/>
<keyword evidence="3" id="KW-1185">Reference proteome</keyword>
<keyword evidence="1" id="KW-0812">Transmembrane</keyword>
<sequence>MESSNPMLSRMAKATGLRAAGDTMTVAGTAWKTLVLLALVVFGAAFTWQAVAAGNFGVVTPALLVGGIGGFVLALVTVFKPQLAPFTAPLYAVLEGLLLGAVSALYDARYAGLPRTAVVLTLATAGGMYLLYATGVIRATPMFRKIVIGATLGIALASLVALVARLFGAQLPFLWDSSPLGIGISVVIVGVAALNLVLDFDFIERGAREGAPRVAEWFGAFGLLVTLVWLYLEMLRLLSRLQRR</sequence>
<reference evidence="2" key="1">
    <citation type="submission" date="2022-08" db="EMBL/GenBank/DDBJ databases">
        <title>Draft genome sequencing of Roseisolibacter agri AW1220.</title>
        <authorList>
            <person name="Tobiishi Y."/>
            <person name="Tonouchi A."/>
        </authorList>
    </citation>
    <scope>NUCLEOTIDE SEQUENCE</scope>
    <source>
        <strain evidence="2">AW1220</strain>
    </source>
</reference>
<evidence type="ECO:0000313" key="3">
    <source>
        <dbReference type="Proteomes" id="UP001161325"/>
    </source>
</evidence>
<feature type="transmembrane region" description="Helical" evidence="1">
    <location>
        <begin position="86"/>
        <end position="106"/>
    </location>
</feature>
<dbReference type="PANTHER" id="PTHR41282">
    <property type="entry name" value="CONSERVED TRANSMEMBRANE PROTEIN-RELATED"/>
    <property type="match status" value="1"/>
</dbReference>
<evidence type="ECO:0000313" key="2">
    <source>
        <dbReference type="EMBL" id="GLC24887.1"/>
    </source>
</evidence>
<dbReference type="Proteomes" id="UP001161325">
    <property type="component" value="Unassembled WGS sequence"/>
</dbReference>
<accession>A0AA37Q702</accession>
<feature type="transmembrane region" description="Helical" evidence="1">
    <location>
        <begin position="180"/>
        <end position="202"/>
    </location>
</feature>
<keyword evidence="1" id="KW-0472">Membrane</keyword>
<protein>
    <submittedName>
        <fullName evidence="2">Membrane protein</fullName>
    </submittedName>
</protein>
<dbReference type="PANTHER" id="PTHR41282:SF1">
    <property type="entry name" value="CONSERVED TRANSMEMBRANE PROTEIN-RELATED"/>
    <property type="match status" value="1"/>
</dbReference>
<dbReference type="RefSeq" id="WP_284349330.1">
    <property type="nucleotide sequence ID" value="NZ_BRXS01000002.1"/>
</dbReference>
<dbReference type="Pfam" id="PF12811">
    <property type="entry name" value="BaxI_1"/>
    <property type="match status" value="1"/>
</dbReference>